<dbReference type="Pfam" id="PF00595">
    <property type="entry name" value="PDZ"/>
    <property type="match status" value="1"/>
</dbReference>
<dbReference type="InterPro" id="IPR001478">
    <property type="entry name" value="PDZ"/>
</dbReference>
<dbReference type="GO" id="GO:0008236">
    <property type="term" value="F:serine-type peptidase activity"/>
    <property type="evidence" value="ECO:0007669"/>
    <property type="project" value="UniProtKB-KW"/>
</dbReference>
<keyword evidence="6" id="KW-1133">Transmembrane helix</keyword>
<dbReference type="AlphaFoldDB" id="A0A378NSZ6"/>
<dbReference type="PANTHER" id="PTHR32060">
    <property type="entry name" value="TAIL-SPECIFIC PROTEASE"/>
    <property type="match status" value="1"/>
</dbReference>
<dbReference type="InterPro" id="IPR005151">
    <property type="entry name" value="Tail-specific_protease"/>
</dbReference>
<dbReference type="CDD" id="cd07560">
    <property type="entry name" value="Peptidase_S41_CPP"/>
    <property type="match status" value="1"/>
</dbReference>
<sequence>MNKILKTIIAVLLIAIISSISTLGLIYYALGFNEQGFSNLMRFITAYRFIETKYVNDTDDVKLIDGAIDGMVKSLNDPHSNYLSPKMYKTLMEQTEGSFAGIGVVMGMDNEQKIHIVGIMENSPGQKAGLQEGDEILAVDGVPVTQMAFDEVATHVRGQAGTDVVLTIMRDNANQDITITRDNIKLKTVGHKILDNNIGYIQIVSFSEDTANEFNEAYNDLKNQGMKALVLDLRNNPGGLLTTCVEIAKKLVPKGEIVSIVDKQGNKETYSSSLEAPEYPLVVLINKNSASASEILSGAIQDTKAGTIIGNTSYGKGSVQTILPMFEDDAVKLTIAKYYTPSGRSIDGTGITPDIEINLDENATSDTQLDKALEVLKAQLNNN</sequence>
<dbReference type="SUPFAM" id="SSF52096">
    <property type="entry name" value="ClpP/crotonase"/>
    <property type="match status" value="1"/>
</dbReference>
<evidence type="ECO:0000313" key="9">
    <source>
        <dbReference type="Proteomes" id="UP000255234"/>
    </source>
</evidence>
<evidence type="ECO:0000256" key="6">
    <source>
        <dbReference type="SAM" id="Phobius"/>
    </source>
</evidence>
<keyword evidence="4 5" id="KW-0720">Serine protease</keyword>
<evidence type="ECO:0000256" key="5">
    <source>
        <dbReference type="RuleBase" id="RU004404"/>
    </source>
</evidence>
<feature type="domain" description="PDZ" evidence="7">
    <location>
        <begin position="88"/>
        <end position="172"/>
    </location>
</feature>
<dbReference type="RefSeq" id="WP_115151275.1">
    <property type="nucleotide sequence ID" value="NZ_UGPP01000001.1"/>
</dbReference>
<dbReference type="Gene3D" id="2.30.42.10">
    <property type="match status" value="1"/>
</dbReference>
<dbReference type="GO" id="GO:0007165">
    <property type="term" value="P:signal transduction"/>
    <property type="evidence" value="ECO:0007669"/>
    <property type="project" value="TreeGrafter"/>
</dbReference>
<dbReference type="SMART" id="SM00245">
    <property type="entry name" value="TSPc"/>
    <property type="match status" value="1"/>
</dbReference>
<organism evidence="8 9">
    <name type="scientific">Megamonas hypermegale</name>
    <dbReference type="NCBI Taxonomy" id="158847"/>
    <lineage>
        <taxon>Bacteria</taxon>
        <taxon>Bacillati</taxon>
        <taxon>Bacillota</taxon>
        <taxon>Negativicutes</taxon>
        <taxon>Selenomonadales</taxon>
        <taxon>Selenomonadaceae</taxon>
        <taxon>Megamonas</taxon>
    </lineage>
</organism>
<dbReference type="CDD" id="cd06782">
    <property type="entry name" value="cpPDZ_CPP-like"/>
    <property type="match status" value="1"/>
</dbReference>
<evidence type="ECO:0000256" key="3">
    <source>
        <dbReference type="ARBA" id="ARBA00022801"/>
    </source>
</evidence>
<dbReference type="Pfam" id="PF22694">
    <property type="entry name" value="CtpB_N-like"/>
    <property type="match status" value="1"/>
</dbReference>
<feature type="transmembrane region" description="Helical" evidence="6">
    <location>
        <begin position="7"/>
        <end position="30"/>
    </location>
</feature>
<dbReference type="Gene3D" id="3.30.750.44">
    <property type="match status" value="1"/>
</dbReference>
<dbReference type="SMART" id="SM00228">
    <property type="entry name" value="PDZ"/>
    <property type="match status" value="1"/>
</dbReference>
<dbReference type="PROSITE" id="PS50106">
    <property type="entry name" value="PDZ"/>
    <property type="match status" value="1"/>
</dbReference>
<name>A0A378NSZ6_9FIRM</name>
<dbReference type="Gene3D" id="3.90.226.10">
    <property type="entry name" value="2-enoyl-CoA Hydratase, Chain A, domain 1"/>
    <property type="match status" value="1"/>
</dbReference>
<dbReference type="EC" id="3.4.21.-" evidence="8"/>
<dbReference type="EMBL" id="UGPP01000001">
    <property type="protein sequence ID" value="STY70789.1"/>
    <property type="molecule type" value="Genomic_DNA"/>
</dbReference>
<dbReference type="InterPro" id="IPR036034">
    <property type="entry name" value="PDZ_sf"/>
</dbReference>
<dbReference type="GO" id="GO:0004175">
    <property type="term" value="F:endopeptidase activity"/>
    <property type="evidence" value="ECO:0007669"/>
    <property type="project" value="TreeGrafter"/>
</dbReference>
<reference evidence="8 9" key="1">
    <citation type="submission" date="2018-06" db="EMBL/GenBank/DDBJ databases">
        <authorList>
            <consortium name="Pathogen Informatics"/>
            <person name="Doyle S."/>
        </authorList>
    </citation>
    <scope>NUCLEOTIDE SEQUENCE [LARGE SCALE GENOMIC DNA]</scope>
    <source>
        <strain evidence="8 9">NCTC10571</strain>
    </source>
</reference>
<keyword evidence="6" id="KW-0812">Transmembrane</keyword>
<evidence type="ECO:0000256" key="1">
    <source>
        <dbReference type="ARBA" id="ARBA00009179"/>
    </source>
</evidence>
<evidence type="ECO:0000259" key="7">
    <source>
        <dbReference type="PROSITE" id="PS50106"/>
    </source>
</evidence>
<dbReference type="STRING" id="1122216.GCA_000423385_00933"/>
<proteinExistence type="inferred from homology"/>
<dbReference type="SUPFAM" id="SSF50156">
    <property type="entry name" value="PDZ domain-like"/>
    <property type="match status" value="1"/>
</dbReference>
<dbReference type="Pfam" id="PF03572">
    <property type="entry name" value="Peptidase_S41"/>
    <property type="match status" value="1"/>
</dbReference>
<evidence type="ECO:0000256" key="4">
    <source>
        <dbReference type="ARBA" id="ARBA00022825"/>
    </source>
</evidence>
<keyword evidence="6" id="KW-0472">Membrane</keyword>
<dbReference type="GO" id="GO:0006508">
    <property type="term" value="P:proteolysis"/>
    <property type="evidence" value="ECO:0007669"/>
    <property type="project" value="UniProtKB-KW"/>
</dbReference>
<keyword evidence="3 5" id="KW-0378">Hydrolase</keyword>
<dbReference type="Proteomes" id="UP000255234">
    <property type="component" value="Unassembled WGS sequence"/>
</dbReference>
<evidence type="ECO:0000256" key="2">
    <source>
        <dbReference type="ARBA" id="ARBA00022670"/>
    </source>
</evidence>
<dbReference type="InterPro" id="IPR029045">
    <property type="entry name" value="ClpP/crotonase-like_dom_sf"/>
</dbReference>
<dbReference type="NCBIfam" id="TIGR00225">
    <property type="entry name" value="prc"/>
    <property type="match status" value="1"/>
</dbReference>
<dbReference type="InterPro" id="IPR004447">
    <property type="entry name" value="Peptidase_S41A"/>
</dbReference>
<dbReference type="PANTHER" id="PTHR32060:SF30">
    <property type="entry name" value="CARBOXY-TERMINAL PROCESSING PROTEASE CTPA"/>
    <property type="match status" value="1"/>
</dbReference>
<keyword evidence="2 5" id="KW-0645">Protease</keyword>
<accession>A0A378NSZ6</accession>
<comment type="similarity">
    <text evidence="1 5">Belongs to the peptidase S41A family.</text>
</comment>
<gene>
    <name evidence="8" type="ORF">NCTC10571_00932</name>
</gene>
<protein>
    <submittedName>
        <fullName evidence="8">Probable CtpA-like serine protease</fullName>
        <ecNumber evidence="8">3.4.21.-</ecNumber>
    </submittedName>
</protein>
<dbReference type="InterPro" id="IPR055210">
    <property type="entry name" value="CtpA/B_N"/>
</dbReference>
<evidence type="ECO:0000313" key="8">
    <source>
        <dbReference type="EMBL" id="STY70789.1"/>
    </source>
</evidence>
<dbReference type="GO" id="GO:0030288">
    <property type="term" value="C:outer membrane-bounded periplasmic space"/>
    <property type="evidence" value="ECO:0007669"/>
    <property type="project" value="TreeGrafter"/>
</dbReference>